<evidence type="ECO:0000313" key="1">
    <source>
        <dbReference type="EMBL" id="MFC3031349.1"/>
    </source>
</evidence>
<dbReference type="InterPro" id="IPR027417">
    <property type="entry name" value="P-loop_NTPase"/>
</dbReference>
<dbReference type="SUPFAM" id="SSF52540">
    <property type="entry name" value="P-loop containing nucleoside triphosphate hydrolases"/>
    <property type="match status" value="1"/>
</dbReference>
<sequence length="212" mass="24103">MKTLIVGLPRTGTTSLCIATTQLGYKTAHTAYTQQALQQAEVIADTPVFHDFARLAAHFQACQFIYLTRSFDLWLPSIRKLLSRMQARLMTQQGGFNDTIKRCYLETFGHFTAQDLASDDYLISCYQRHQQRVSTFMAKNNLRCLTLALEEERALEQLKSVLPAKPGYQCDIMPRSNINGKVTAWKDHTHPLVIPSTRDGKADKDSQLLNFE</sequence>
<dbReference type="PANTHER" id="PTHR36978:SF4">
    <property type="entry name" value="P-LOOP CONTAINING NUCLEOSIDE TRIPHOSPHATE HYDROLASE PROTEIN"/>
    <property type="match status" value="1"/>
</dbReference>
<reference evidence="2" key="1">
    <citation type="journal article" date="2019" name="Int. J. Syst. Evol. Microbiol.">
        <title>The Global Catalogue of Microorganisms (GCM) 10K type strain sequencing project: providing services to taxonomists for standard genome sequencing and annotation.</title>
        <authorList>
            <consortium name="The Broad Institute Genomics Platform"/>
            <consortium name="The Broad Institute Genome Sequencing Center for Infectious Disease"/>
            <person name="Wu L."/>
            <person name="Ma J."/>
        </authorList>
    </citation>
    <scope>NUCLEOTIDE SEQUENCE [LARGE SCALE GENOMIC DNA]</scope>
    <source>
        <strain evidence="2">KCTC 42730</strain>
    </source>
</reference>
<accession>A0ABV7CFJ2</accession>
<protein>
    <submittedName>
        <fullName evidence="1">Sulfotransferase</fullName>
    </submittedName>
</protein>
<proteinExistence type="predicted"/>
<dbReference type="Pfam" id="PF17784">
    <property type="entry name" value="Sulfotransfer_4"/>
    <property type="match status" value="2"/>
</dbReference>
<keyword evidence="2" id="KW-1185">Reference proteome</keyword>
<organism evidence="1 2">
    <name type="scientific">Pseudoalteromonas fenneropenaei</name>
    <dbReference type="NCBI Taxonomy" id="1737459"/>
    <lineage>
        <taxon>Bacteria</taxon>
        <taxon>Pseudomonadati</taxon>
        <taxon>Pseudomonadota</taxon>
        <taxon>Gammaproteobacteria</taxon>
        <taxon>Alteromonadales</taxon>
        <taxon>Pseudoalteromonadaceae</taxon>
        <taxon>Pseudoalteromonas</taxon>
    </lineage>
</organism>
<evidence type="ECO:0000313" key="2">
    <source>
        <dbReference type="Proteomes" id="UP001595453"/>
    </source>
</evidence>
<dbReference type="Proteomes" id="UP001595453">
    <property type="component" value="Unassembled WGS sequence"/>
</dbReference>
<comment type="caution">
    <text evidence="1">The sequence shown here is derived from an EMBL/GenBank/DDBJ whole genome shotgun (WGS) entry which is preliminary data.</text>
</comment>
<dbReference type="InterPro" id="IPR040632">
    <property type="entry name" value="Sulfotransfer_4"/>
</dbReference>
<dbReference type="Gene3D" id="3.40.50.300">
    <property type="entry name" value="P-loop containing nucleotide triphosphate hydrolases"/>
    <property type="match status" value="1"/>
</dbReference>
<gene>
    <name evidence="1" type="ORF">ACFOEE_02255</name>
</gene>
<dbReference type="RefSeq" id="WP_377120490.1">
    <property type="nucleotide sequence ID" value="NZ_JBHRSD010000002.1"/>
</dbReference>
<dbReference type="EMBL" id="JBHRSD010000002">
    <property type="protein sequence ID" value="MFC3031349.1"/>
    <property type="molecule type" value="Genomic_DNA"/>
</dbReference>
<dbReference type="PANTHER" id="PTHR36978">
    <property type="entry name" value="P-LOOP CONTAINING NUCLEOTIDE TRIPHOSPHATE HYDROLASE"/>
    <property type="match status" value="1"/>
</dbReference>
<name>A0ABV7CFJ2_9GAMM</name>